<name>A0ABV5SBE6_9ACTN</name>
<comment type="caution">
    <text evidence="2">The sequence shown here is derived from an EMBL/GenBank/DDBJ whole genome shotgun (WGS) entry which is preliminary data.</text>
</comment>
<dbReference type="Proteomes" id="UP001589532">
    <property type="component" value="Unassembled WGS sequence"/>
</dbReference>
<organism evidence="2 3">
    <name type="scientific">Nonomuraea helvata</name>
    <dbReference type="NCBI Taxonomy" id="37484"/>
    <lineage>
        <taxon>Bacteria</taxon>
        <taxon>Bacillati</taxon>
        <taxon>Actinomycetota</taxon>
        <taxon>Actinomycetes</taxon>
        <taxon>Streptosporangiales</taxon>
        <taxon>Streptosporangiaceae</taxon>
        <taxon>Nonomuraea</taxon>
    </lineage>
</organism>
<feature type="region of interest" description="Disordered" evidence="1">
    <location>
        <begin position="1"/>
        <end position="21"/>
    </location>
</feature>
<dbReference type="Gene3D" id="3.20.20.100">
    <property type="entry name" value="NADP-dependent oxidoreductase domain"/>
    <property type="match status" value="1"/>
</dbReference>
<evidence type="ECO:0008006" key="4">
    <source>
        <dbReference type="Google" id="ProtNLM"/>
    </source>
</evidence>
<reference evidence="2 3" key="1">
    <citation type="submission" date="2024-09" db="EMBL/GenBank/DDBJ databases">
        <authorList>
            <person name="Sun Q."/>
            <person name="Mori K."/>
        </authorList>
    </citation>
    <scope>NUCLEOTIDE SEQUENCE [LARGE SCALE GENOMIC DNA]</scope>
    <source>
        <strain evidence="2 3">JCM 3143</strain>
    </source>
</reference>
<protein>
    <recommendedName>
        <fullName evidence="4">Aldo/keto reductase</fullName>
    </recommendedName>
</protein>
<evidence type="ECO:0000313" key="2">
    <source>
        <dbReference type="EMBL" id="MFB9628952.1"/>
    </source>
</evidence>
<sequence>MLSKGDDIAPIPGTKRVSRLEENAAADDVELTVEQLAKLDSLPPAVGGHHNEEQMRMIER</sequence>
<evidence type="ECO:0000256" key="1">
    <source>
        <dbReference type="SAM" id="MobiDB-lite"/>
    </source>
</evidence>
<accession>A0ABV5SBE6</accession>
<dbReference type="InterPro" id="IPR036812">
    <property type="entry name" value="NAD(P)_OxRdtase_dom_sf"/>
</dbReference>
<dbReference type="RefSeq" id="WP_345002221.1">
    <property type="nucleotide sequence ID" value="NZ_BAAAXV010000009.1"/>
</dbReference>
<dbReference type="EMBL" id="JBHMBW010000051">
    <property type="protein sequence ID" value="MFB9628952.1"/>
    <property type="molecule type" value="Genomic_DNA"/>
</dbReference>
<proteinExistence type="predicted"/>
<evidence type="ECO:0000313" key="3">
    <source>
        <dbReference type="Proteomes" id="UP001589532"/>
    </source>
</evidence>
<dbReference type="SUPFAM" id="SSF51430">
    <property type="entry name" value="NAD(P)-linked oxidoreductase"/>
    <property type="match status" value="1"/>
</dbReference>
<gene>
    <name evidence="2" type="ORF">ACFFSA_38260</name>
</gene>
<keyword evidence="3" id="KW-1185">Reference proteome</keyword>